<dbReference type="GO" id="GO:0005886">
    <property type="term" value="C:plasma membrane"/>
    <property type="evidence" value="ECO:0007669"/>
    <property type="project" value="UniProtKB-SubCell"/>
</dbReference>
<dbReference type="CDD" id="cd14969">
    <property type="entry name" value="7tmA_Opsins_type2_animals"/>
    <property type="match status" value="1"/>
</dbReference>
<evidence type="ECO:0000256" key="6">
    <source>
        <dbReference type="ARBA" id="ARBA00023136"/>
    </source>
</evidence>
<dbReference type="PRINTS" id="PR01788">
    <property type="entry name" value="PROSTANOIDR"/>
</dbReference>
<dbReference type="PROSITE" id="PS50262">
    <property type="entry name" value="G_PROTEIN_RECEP_F1_2"/>
    <property type="match status" value="1"/>
</dbReference>
<evidence type="ECO:0000256" key="10">
    <source>
        <dbReference type="SAM" id="MobiDB-lite"/>
    </source>
</evidence>
<keyword evidence="7" id="KW-0675">Receptor</keyword>
<dbReference type="AlphaFoldDB" id="A0A7I8W894"/>
<proteinExistence type="predicted"/>
<evidence type="ECO:0000256" key="11">
    <source>
        <dbReference type="SAM" id="Phobius"/>
    </source>
</evidence>
<dbReference type="InterPro" id="IPR000276">
    <property type="entry name" value="GPCR_Rhodpsn"/>
</dbReference>
<dbReference type="Gene3D" id="1.20.1070.10">
    <property type="entry name" value="Rhodopsin 7-helix transmembrane proteins"/>
    <property type="match status" value="1"/>
</dbReference>
<keyword evidence="2" id="KW-1003">Cell membrane</keyword>
<feature type="transmembrane region" description="Helical" evidence="11">
    <location>
        <begin position="20"/>
        <end position="42"/>
    </location>
</feature>
<keyword evidence="14" id="KW-1185">Reference proteome</keyword>
<dbReference type="InterPro" id="IPR050125">
    <property type="entry name" value="GPCR_opsins"/>
</dbReference>
<evidence type="ECO:0000313" key="14">
    <source>
        <dbReference type="Proteomes" id="UP000549394"/>
    </source>
</evidence>
<dbReference type="GO" id="GO:0004930">
    <property type="term" value="F:G protein-coupled receptor activity"/>
    <property type="evidence" value="ECO:0007669"/>
    <property type="project" value="UniProtKB-KW"/>
</dbReference>
<keyword evidence="6 11" id="KW-0472">Membrane</keyword>
<dbReference type="PROSITE" id="PS51257">
    <property type="entry name" value="PROKAR_LIPOPROTEIN"/>
    <property type="match status" value="1"/>
</dbReference>
<keyword evidence="3 11" id="KW-0812">Transmembrane</keyword>
<name>A0A7I8W894_9ANNE</name>
<comment type="subcellular location">
    <subcellularLocation>
        <location evidence="1">Cell membrane</location>
        <topology evidence="1">Multi-pass membrane protein</topology>
    </subcellularLocation>
</comment>
<dbReference type="InterPro" id="IPR008365">
    <property type="entry name" value="Prostanoid_rcpt"/>
</dbReference>
<dbReference type="Proteomes" id="UP000549394">
    <property type="component" value="Unassembled WGS sequence"/>
</dbReference>
<reference evidence="13 14" key="1">
    <citation type="submission" date="2020-08" db="EMBL/GenBank/DDBJ databases">
        <authorList>
            <person name="Hejnol A."/>
        </authorList>
    </citation>
    <scope>NUCLEOTIDE SEQUENCE [LARGE SCALE GENOMIC DNA]</scope>
</reference>
<evidence type="ECO:0000259" key="12">
    <source>
        <dbReference type="PROSITE" id="PS50262"/>
    </source>
</evidence>
<evidence type="ECO:0000256" key="3">
    <source>
        <dbReference type="ARBA" id="ARBA00022692"/>
    </source>
</evidence>
<organism evidence="13 14">
    <name type="scientific">Dimorphilus gyrociliatus</name>
    <dbReference type="NCBI Taxonomy" id="2664684"/>
    <lineage>
        <taxon>Eukaryota</taxon>
        <taxon>Metazoa</taxon>
        <taxon>Spiralia</taxon>
        <taxon>Lophotrochozoa</taxon>
        <taxon>Annelida</taxon>
        <taxon>Polychaeta</taxon>
        <taxon>Polychaeta incertae sedis</taxon>
        <taxon>Dinophilidae</taxon>
        <taxon>Dimorphilus</taxon>
    </lineage>
</organism>
<evidence type="ECO:0000256" key="7">
    <source>
        <dbReference type="ARBA" id="ARBA00023170"/>
    </source>
</evidence>
<comment type="caution">
    <text evidence="13">The sequence shown here is derived from an EMBL/GenBank/DDBJ whole genome shotgun (WGS) entry which is preliminary data.</text>
</comment>
<dbReference type="SUPFAM" id="SSF81321">
    <property type="entry name" value="Family A G protein-coupled receptor-like"/>
    <property type="match status" value="1"/>
</dbReference>
<accession>A0A7I8W894</accession>
<feature type="domain" description="G-protein coupled receptors family 1 profile" evidence="12">
    <location>
        <begin position="33"/>
        <end position="288"/>
    </location>
</feature>
<dbReference type="Pfam" id="PF00001">
    <property type="entry name" value="7tm_1"/>
    <property type="match status" value="1"/>
</dbReference>
<evidence type="ECO:0000256" key="9">
    <source>
        <dbReference type="ARBA" id="ARBA00023224"/>
    </source>
</evidence>
<keyword evidence="9" id="KW-0807">Transducer</keyword>
<keyword evidence="4 11" id="KW-1133">Transmembrane helix</keyword>
<feature type="transmembrane region" description="Helical" evidence="11">
    <location>
        <begin position="180"/>
        <end position="203"/>
    </location>
</feature>
<dbReference type="PRINTS" id="PR00237">
    <property type="entry name" value="GPCRRHODOPSN"/>
</dbReference>
<evidence type="ECO:0000256" key="1">
    <source>
        <dbReference type="ARBA" id="ARBA00004651"/>
    </source>
</evidence>
<dbReference type="EMBL" id="CAJFCJ010000019">
    <property type="protein sequence ID" value="CAD5123378.1"/>
    <property type="molecule type" value="Genomic_DNA"/>
</dbReference>
<feature type="compositionally biased region" description="Basic and acidic residues" evidence="10">
    <location>
        <begin position="319"/>
        <end position="345"/>
    </location>
</feature>
<dbReference type="InterPro" id="IPR017452">
    <property type="entry name" value="GPCR_Rhodpsn_7TM"/>
</dbReference>
<sequence>MNKSVWKAEEWSHLGYNLTATWLFSCFILGTTLNIICLVILFKIKSISTNMNPFFISLSGADLAVSVLATPFSFISTVSREWLFGESGCTWYGFISYFAGLTQITTIAGISFERYLTVVKPFNIATSNSRRTGVIIGFCWLYSLIMSLLPVLGWNRYVPEATKTWCSIDFLTNNKTAKSYIIFMFTSTLILPFTIIIFSYFCLLRRVRKQARQTSATLGKGTTAVLEKRLILMISTMVICFVAAWTPYAVVVLMGTFKYRHLIEGNITAQTLPSLFAKLSNCYNPLIYLGLNKQFQEALINLFRIPETSSFLSRLGTPSRREQGKSSRAGDESMELRSKRDDPSTSHHLQPSK</sequence>
<evidence type="ECO:0000256" key="5">
    <source>
        <dbReference type="ARBA" id="ARBA00023040"/>
    </source>
</evidence>
<evidence type="ECO:0000256" key="4">
    <source>
        <dbReference type="ARBA" id="ARBA00022989"/>
    </source>
</evidence>
<feature type="transmembrane region" description="Helical" evidence="11">
    <location>
        <begin position="54"/>
        <end position="74"/>
    </location>
</feature>
<dbReference type="PANTHER" id="PTHR24240">
    <property type="entry name" value="OPSIN"/>
    <property type="match status" value="1"/>
</dbReference>
<keyword evidence="8" id="KW-0325">Glycoprotein</keyword>
<evidence type="ECO:0000256" key="2">
    <source>
        <dbReference type="ARBA" id="ARBA00022475"/>
    </source>
</evidence>
<evidence type="ECO:0000313" key="13">
    <source>
        <dbReference type="EMBL" id="CAD5123378.1"/>
    </source>
</evidence>
<feature type="transmembrane region" description="Helical" evidence="11">
    <location>
        <begin position="230"/>
        <end position="254"/>
    </location>
</feature>
<gene>
    <name evidence="13" type="ORF">DGYR_LOCUS11062</name>
</gene>
<feature type="region of interest" description="Disordered" evidence="10">
    <location>
        <begin position="314"/>
        <end position="353"/>
    </location>
</feature>
<keyword evidence="5" id="KW-0297">G-protein coupled receptor</keyword>
<protein>
    <submittedName>
        <fullName evidence="13">DgyrCDS11734</fullName>
    </submittedName>
</protein>
<feature type="transmembrane region" description="Helical" evidence="11">
    <location>
        <begin position="94"/>
        <end position="112"/>
    </location>
</feature>
<dbReference type="OrthoDB" id="6142583at2759"/>
<evidence type="ECO:0000256" key="8">
    <source>
        <dbReference type="ARBA" id="ARBA00023180"/>
    </source>
</evidence>
<feature type="transmembrane region" description="Helical" evidence="11">
    <location>
        <begin position="133"/>
        <end position="154"/>
    </location>
</feature>